<dbReference type="PROSITE" id="PS50943">
    <property type="entry name" value="HTH_CROC1"/>
    <property type="match status" value="1"/>
</dbReference>
<dbReference type="OrthoDB" id="6170716at2"/>
<dbReference type="RefSeq" id="WP_064699300.1">
    <property type="nucleotide sequence ID" value="NZ_BDEO01000006.1"/>
</dbReference>
<name>A0A1M6T704_9GAMM</name>
<keyword evidence="3" id="KW-1185">Reference proteome</keyword>
<sequence length="157" mass="17021">MPRRKPTDEEKRRMWAAISKAAMDYHDHHQERGLGVLIADDAGVKAQSVSDWKSLKTAPSDKILIRLASKYGVSAAELAGEDAPTQAGLATDEALRLAGELTSTVTKAALPEGSVEQFSAVMEKAHELVMQGKGEDEAYGILFRYALAIREEAPPTD</sequence>
<dbReference type="AlphaFoldDB" id="A0A1M6T704"/>
<dbReference type="Pfam" id="PF01381">
    <property type="entry name" value="HTH_3"/>
    <property type="match status" value="1"/>
</dbReference>
<dbReference type="Gene3D" id="1.10.260.40">
    <property type="entry name" value="lambda repressor-like DNA-binding domains"/>
    <property type="match status" value="1"/>
</dbReference>
<reference evidence="3" key="1">
    <citation type="submission" date="2016-11" db="EMBL/GenBank/DDBJ databases">
        <authorList>
            <person name="Varghese N."/>
            <person name="Submissions S."/>
        </authorList>
    </citation>
    <scope>NUCLEOTIDE SEQUENCE [LARGE SCALE GENOMIC DNA]</scope>
    <source>
        <strain evidence="3">ALO Sharm</strain>
    </source>
</reference>
<dbReference type="EMBL" id="FRAL01000003">
    <property type="protein sequence ID" value="SHK52753.1"/>
    <property type="molecule type" value="Genomic_DNA"/>
</dbReference>
<dbReference type="InterPro" id="IPR010982">
    <property type="entry name" value="Lambda_DNA-bd_dom_sf"/>
</dbReference>
<gene>
    <name evidence="2" type="ORF">SAMN05192556_103237</name>
</gene>
<organism evidence="2 3">
    <name type="scientific">Halomonas caseinilytica</name>
    <dbReference type="NCBI Taxonomy" id="438744"/>
    <lineage>
        <taxon>Bacteria</taxon>
        <taxon>Pseudomonadati</taxon>
        <taxon>Pseudomonadota</taxon>
        <taxon>Gammaproteobacteria</taxon>
        <taxon>Oceanospirillales</taxon>
        <taxon>Halomonadaceae</taxon>
        <taxon>Halomonas</taxon>
    </lineage>
</organism>
<dbReference type="CDD" id="cd00093">
    <property type="entry name" value="HTH_XRE"/>
    <property type="match status" value="1"/>
</dbReference>
<proteinExistence type="predicted"/>
<accession>A0A1M6T704</accession>
<evidence type="ECO:0000259" key="1">
    <source>
        <dbReference type="PROSITE" id="PS50943"/>
    </source>
</evidence>
<protein>
    <submittedName>
        <fullName evidence="2">Helix-turn-helix</fullName>
    </submittedName>
</protein>
<dbReference type="Proteomes" id="UP000184248">
    <property type="component" value="Unassembled WGS sequence"/>
</dbReference>
<evidence type="ECO:0000313" key="3">
    <source>
        <dbReference type="Proteomes" id="UP000184248"/>
    </source>
</evidence>
<dbReference type="InterPro" id="IPR001387">
    <property type="entry name" value="Cro/C1-type_HTH"/>
</dbReference>
<dbReference type="GO" id="GO:0003677">
    <property type="term" value="F:DNA binding"/>
    <property type="evidence" value="ECO:0007669"/>
    <property type="project" value="InterPro"/>
</dbReference>
<evidence type="ECO:0000313" key="2">
    <source>
        <dbReference type="EMBL" id="SHK52753.1"/>
    </source>
</evidence>
<feature type="domain" description="HTH cro/C1-type" evidence="1">
    <location>
        <begin position="39"/>
        <end position="78"/>
    </location>
</feature>